<dbReference type="PANTHER" id="PTHR30614:SF20">
    <property type="entry name" value="GLUTAMINE TRANSPORT SYSTEM PERMEASE PROTEIN GLNP"/>
    <property type="match status" value="1"/>
</dbReference>
<feature type="transmembrane region" description="Helical" evidence="9">
    <location>
        <begin position="36"/>
        <end position="56"/>
    </location>
</feature>
<comment type="similarity">
    <text evidence="2">Belongs to the binding-protein-dependent transport system permease family. HisMQ subfamily.</text>
</comment>
<evidence type="ECO:0000256" key="4">
    <source>
        <dbReference type="ARBA" id="ARBA00022475"/>
    </source>
</evidence>
<dbReference type="Proteomes" id="UP000007954">
    <property type="component" value="Chromosome"/>
</dbReference>
<keyword evidence="3 9" id="KW-0813">Transport</keyword>
<dbReference type="AlphaFoldDB" id="G0LLR4"/>
<comment type="subcellular location">
    <subcellularLocation>
        <location evidence="1 9">Cell membrane</location>
        <topology evidence="1 9">Multi-pass membrane protein</topology>
    </subcellularLocation>
</comment>
<evidence type="ECO:0000256" key="5">
    <source>
        <dbReference type="ARBA" id="ARBA00022692"/>
    </source>
</evidence>
<evidence type="ECO:0000313" key="11">
    <source>
        <dbReference type="EMBL" id="CCC40870.1"/>
    </source>
</evidence>
<feature type="transmembrane region" description="Helical" evidence="9">
    <location>
        <begin position="248"/>
        <end position="269"/>
    </location>
</feature>
<dbReference type="InterPro" id="IPR035906">
    <property type="entry name" value="MetI-like_sf"/>
</dbReference>
<dbReference type="Pfam" id="PF00528">
    <property type="entry name" value="BPD_transp_1"/>
    <property type="match status" value="1"/>
</dbReference>
<gene>
    <name evidence="11" type="primary">glnP</name>
    <name evidence="11" type="ordered locus">Hqrw_3083</name>
</gene>
<dbReference type="InterPro" id="IPR010065">
    <property type="entry name" value="AA_ABC_transptr_permease_3TM"/>
</dbReference>
<protein>
    <submittedName>
        <fullName evidence="11">ABC-type transport system permease protein (Probable substrate glutamine/glutamate/polar amino acids)</fullName>
    </submittedName>
</protein>
<dbReference type="KEGG" id="hwc:Hqrw_3083"/>
<dbReference type="GO" id="GO:0043190">
    <property type="term" value="C:ATP-binding cassette (ABC) transporter complex"/>
    <property type="evidence" value="ECO:0007669"/>
    <property type="project" value="InterPro"/>
</dbReference>
<evidence type="ECO:0000256" key="9">
    <source>
        <dbReference type="RuleBase" id="RU363032"/>
    </source>
</evidence>
<evidence type="ECO:0000256" key="1">
    <source>
        <dbReference type="ARBA" id="ARBA00004651"/>
    </source>
</evidence>
<feature type="domain" description="ABC transmembrane type-1" evidence="10">
    <location>
        <begin position="76"/>
        <end position="269"/>
    </location>
</feature>
<dbReference type="GO" id="GO:0006865">
    <property type="term" value="P:amino acid transport"/>
    <property type="evidence" value="ECO:0007669"/>
    <property type="project" value="UniProtKB-KW"/>
</dbReference>
<evidence type="ECO:0000256" key="2">
    <source>
        <dbReference type="ARBA" id="ARBA00010072"/>
    </source>
</evidence>
<dbReference type="OrthoDB" id="60458at2157"/>
<accession>G0LLR4</accession>
<dbReference type="SUPFAM" id="SSF161098">
    <property type="entry name" value="MetI-like"/>
    <property type="match status" value="1"/>
</dbReference>
<dbReference type="NCBIfam" id="TIGR01726">
    <property type="entry name" value="HEQRo_perm_3TM"/>
    <property type="match status" value="1"/>
</dbReference>
<dbReference type="EMBL" id="FR746099">
    <property type="protein sequence ID" value="CCC40870.1"/>
    <property type="molecule type" value="Genomic_DNA"/>
</dbReference>
<dbReference type="PANTHER" id="PTHR30614">
    <property type="entry name" value="MEMBRANE COMPONENT OF AMINO ACID ABC TRANSPORTER"/>
    <property type="match status" value="1"/>
</dbReference>
<dbReference type="InterPro" id="IPR043429">
    <property type="entry name" value="ArtM/GltK/GlnP/TcyL/YhdX-like"/>
</dbReference>
<feature type="transmembrane region" description="Helical" evidence="9">
    <location>
        <begin position="76"/>
        <end position="100"/>
    </location>
</feature>
<dbReference type="Gene3D" id="1.10.3720.10">
    <property type="entry name" value="MetI-like"/>
    <property type="match status" value="1"/>
</dbReference>
<sequence length="284" mass="30509">MADSYSGATSDTETDTDAQTVVADDRFFDDTVLRRVGVAVSSLFALGIILLLTYILTSQISYGLIPTILPQFIGAYGLVLGIVVASSVLSVTAGIFVGLARVSKTNITRGISAAYVQFFRGTPLLFQIFVIYFGIPTLWPGTFPIQGWGLPTAILSLTLNHAAYVGEAVRGGIGAVPDGQMEAARSLGMGYVQAMREVVIPQAWRNALAAIGNDQIILVKDTSLLTVIAIPELIQQFRDVNSATFDPWTPLLLVAIAYLSITVPMGRLVEYLETRADWGGDTNE</sequence>
<evidence type="ECO:0000259" key="10">
    <source>
        <dbReference type="PROSITE" id="PS50928"/>
    </source>
</evidence>
<reference evidence="11 12" key="1">
    <citation type="journal article" date="2011" name="PLoS ONE">
        <title>Haloquadratum walsbyi: limited diversity in a global pond.</title>
        <authorList>
            <person name="Dyall-Smith M."/>
            <person name="Pfeiffer F."/>
            <person name="Klee K."/>
            <person name="Palm P."/>
            <person name="Gross K."/>
            <person name="Schuster S.C."/>
            <person name="Rampp M."/>
            <person name="Oesterhelt D."/>
        </authorList>
    </citation>
    <scope>NUCLEOTIDE SEQUENCE [LARGE SCALE GENOMIC DNA]</scope>
    <source>
        <strain evidence="12">DSM 16854 / JCM 12705 / C23</strain>
    </source>
</reference>
<keyword evidence="8 9" id="KW-0472">Membrane</keyword>
<evidence type="ECO:0000256" key="6">
    <source>
        <dbReference type="ARBA" id="ARBA00022970"/>
    </source>
</evidence>
<evidence type="ECO:0000313" key="12">
    <source>
        <dbReference type="Proteomes" id="UP000007954"/>
    </source>
</evidence>
<dbReference type="HOGENOM" id="CLU_019602_1_1_2"/>
<dbReference type="GO" id="GO:0022857">
    <property type="term" value="F:transmembrane transporter activity"/>
    <property type="evidence" value="ECO:0007669"/>
    <property type="project" value="InterPro"/>
</dbReference>
<dbReference type="RefSeq" id="WP_011571954.1">
    <property type="nucleotide sequence ID" value="NC_017459.1"/>
</dbReference>
<keyword evidence="7 9" id="KW-1133">Transmembrane helix</keyword>
<dbReference type="GeneID" id="12447861"/>
<dbReference type="CDD" id="cd06261">
    <property type="entry name" value="TM_PBP2"/>
    <property type="match status" value="1"/>
</dbReference>
<evidence type="ECO:0000256" key="3">
    <source>
        <dbReference type="ARBA" id="ARBA00022448"/>
    </source>
</evidence>
<evidence type="ECO:0000256" key="8">
    <source>
        <dbReference type="ARBA" id="ARBA00023136"/>
    </source>
</evidence>
<keyword evidence="6" id="KW-0029">Amino-acid transport</keyword>
<proteinExistence type="inferred from homology"/>
<dbReference type="PROSITE" id="PS50928">
    <property type="entry name" value="ABC_TM1"/>
    <property type="match status" value="1"/>
</dbReference>
<dbReference type="InterPro" id="IPR000515">
    <property type="entry name" value="MetI-like"/>
</dbReference>
<keyword evidence="4" id="KW-1003">Cell membrane</keyword>
<evidence type="ECO:0000256" key="7">
    <source>
        <dbReference type="ARBA" id="ARBA00022989"/>
    </source>
</evidence>
<feature type="transmembrane region" description="Helical" evidence="9">
    <location>
        <begin position="112"/>
        <end position="135"/>
    </location>
</feature>
<name>G0LLR4_HALWC</name>
<keyword evidence="5 9" id="KW-0812">Transmembrane</keyword>
<organism evidence="11 12">
    <name type="scientific">Haloquadratum walsbyi (strain DSM 16854 / JCM 12705 / C23)</name>
    <dbReference type="NCBI Taxonomy" id="768065"/>
    <lineage>
        <taxon>Archaea</taxon>
        <taxon>Methanobacteriati</taxon>
        <taxon>Methanobacteriota</taxon>
        <taxon>Stenosarchaea group</taxon>
        <taxon>Halobacteria</taxon>
        <taxon>Halobacteriales</taxon>
        <taxon>Haloferacaceae</taxon>
        <taxon>Haloquadratum</taxon>
    </lineage>
</organism>